<comment type="similarity">
    <text evidence="6">Belongs to the PINc/VapC protein family.</text>
</comment>
<keyword evidence="5 6" id="KW-0460">Magnesium</keyword>
<keyword evidence="2 6" id="KW-0540">Nuclease</keyword>
<dbReference type="Pfam" id="PF01850">
    <property type="entry name" value="PIN"/>
    <property type="match status" value="1"/>
</dbReference>
<dbReference type="RefSeq" id="WP_076703500.1">
    <property type="nucleotide sequence ID" value="NZ_MRDE01000039.1"/>
</dbReference>
<dbReference type="InterPro" id="IPR029060">
    <property type="entry name" value="PIN-like_dom_sf"/>
</dbReference>
<feature type="binding site" evidence="6">
    <location>
        <position position="86"/>
    </location>
    <ligand>
        <name>Mg(2+)</name>
        <dbReference type="ChEBI" id="CHEBI:18420"/>
    </ligand>
</feature>
<dbReference type="SUPFAM" id="SSF88723">
    <property type="entry name" value="PIN domain-like"/>
    <property type="match status" value="1"/>
</dbReference>
<reference evidence="8 9" key="1">
    <citation type="submission" date="2016-12" db="EMBL/GenBank/DDBJ databases">
        <title>Draft genome of Tersicoccus phoenicis 1P05MA.</title>
        <authorList>
            <person name="Nakajima Y."/>
            <person name="Yoshizawa S."/>
            <person name="Nakamura K."/>
            <person name="Ogura Y."/>
            <person name="Hayashi T."/>
            <person name="Kogure K."/>
        </authorList>
    </citation>
    <scope>NUCLEOTIDE SEQUENCE [LARGE SCALE GENOMIC DNA]</scope>
    <source>
        <strain evidence="8 9">1p05MA</strain>
    </source>
</reference>
<feature type="binding site" evidence="6">
    <location>
        <position position="5"/>
    </location>
    <ligand>
        <name>Mg(2+)</name>
        <dbReference type="ChEBI" id="CHEBI:18420"/>
    </ligand>
</feature>
<accession>A0A1R1LBR9</accession>
<evidence type="ECO:0000313" key="8">
    <source>
        <dbReference type="EMBL" id="OMH24979.1"/>
    </source>
</evidence>
<dbReference type="CDD" id="cd09854">
    <property type="entry name" value="PIN_VapC-like"/>
    <property type="match status" value="1"/>
</dbReference>
<dbReference type="Proteomes" id="UP000187085">
    <property type="component" value="Unassembled WGS sequence"/>
</dbReference>
<keyword evidence="1 6" id="KW-1277">Toxin-antitoxin system</keyword>
<proteinExistence type="inferred from homology"/>
<dbReference type="STRING" id="554083.BKD30_06945"/>
<dbReference type="GO" id="GO:0000287">
    <property type="term" value="F:magnesium ion binding"/>
    <property type="evidence" value="ECO:0007669"/>
    <property type="project" value="UniProtKB-UniRule"/>
</dbReference>
<dbReference type="AlphaFoldDB" id="A0A1R1LBR9"/>
<feature type="domain" description="PIN" evidence="7">
    <location>
        <begin position="2"/>
        <end position="112"/>
    </location>
</feature>
<dbReference type="EMBL" id="MRDE01000039">
    <property type="protein sequence ID" value="OMH24979.1"/>
    <property type="molecule type" value="Genomic_DNA"/>
</dbReference>
<gene>
    <name evidence="6" type="primary">vapC</name>
    <name evidence="8" type="ORF">BKD30_06945</name>
</gene>
<comment type="cofactor">
    <cofactor evidence="6">
        <name>Mg(2+)</name>
        <dbReference type="ChEBI" id="CHEBI:18420"/>
    </cofactor>
</comment>
<evidence type="ECO:0000256" key="2">
    <source>
        <dbReference type="ARBA" id="ARBA00022722"/>
    </source>
</evidence>
<evidence type="ECO:0000256" key="3">
    <source>
        <dbReference type="ARBA" id="ARBA00022723"/>
    </source>
</evidence>
<comment type="function">
    <text evidence="6">Toxic component of a toxin-antitoxin (TA) system. An RNase.</text>
</comment>
<evidence type="ECO:0000256" key="4">
    <source>
        <dbReference type="ARBA" id="ARBA00022801"/>
    </source>
</evidence>
<evidence type="ECO:0000259" key="7">
    <source>
        <dbReference type="Pfam" id="PF01850"/>
    </source>
</evidence>
<dbReference type="InterPro" id="IPR022907">
    <property type="entry name" value="VapC_family"/>
</dbReference>
<dbReference type="GO" id="GO:0090729">
    <property type="term" value="F:toxin activity"/>
    <property type="evidence" value="ECO:0007669"/>
    <property type="project" value="UniProtKB-KW"/>
</dbReference>
<comment type="caution">
    <text evidence="8">The sequence shown here is derived from an EMBL/GenBank/DDBJ whole genome shotgun (WGS) entry which is preliminary data.</text>
</comment>
<dbReference type="HAMAP" id="MF_00265">
    <property type="entry name" value="VapC_Nob1"/>
    <property type="match status" value="1"/>
</dbReference>
<dbReference type="OrthoDB" id="329172at2"/>
<evidence type="ECO:0000313" key="9">
    <source>
        <dbReference type="Proteomes" id="UP000187085"/>
    </source>
</evidence>
<evidence type="ECO:0000256" key="6">
    <source>
        <dbReference type="HAMAP-Rule" id="MF_00265"/>
    </source>
</evidence>
<dbReference type="InterPro" id="IPR002716">
    <property type="entry name" value="PIN_dom"/>
</dbReference>
<dbReference type="GO" id="GO:0016787">
    <property type="term" value="F:hydrolase activity"/>
    <property type="evidence" value="ECO:0007669"/>
    <property type="project" value="UniProtKB-KW"/>
</dbReference>
<dbReference type="EC" id="3.1.-.-" evidence="6"/>
<sequence length="126" mass="13770">MILVDTSIWIDHFHASEAHLVRLLDRDDVGSHPLVVEELALGSLLRRQETLTLVESLTTFPSLSHVELLQFVDGRDLWGRGLSPVDAHLLGAVRLVGGAQLWTRDKRLRAAAVALGVAHAEGPVSN</sequence>
<keyword evidence="3 6" id="KW-0479">Metal-binding</keyword>
<evidence type="ECO:0000256" key="5">
    <source>
        <dbReference type="ARBA" id="ARBA00022842"/>
    </source>
</evidence>
<evidence type="ECO:0000256" key="1">
    <source>
        <dbReference type="ARBA" id="ARBA00022649"/>
    </source>
</evidence>
<keyword evidence="6" id="KW-0800">Toxin</keyword>
<keyword evidence="9" id="KW-1185">Reference proteome</keyword>
<dbReference type="GO" id="GO:0004540">
    <property type="term" value="F:RNA nuclease activity"/>
    <property type="evidence" value="ECO:0007669"/>
    <property type="project" value="InterPro"/>
</dbReference>
<protein>
    <recommendedName>
        <fullName evidence="6">Ribonuclease VapC</fullName>
        <shortName evidence="6">RNase VapC</shortName>
        <ecNumber evidence="6">3.1.-.-</ecNumber>
    </recommendedName>
    <alternativeName>
        <fullName evidence="6">Toxin VapC</fullName>
    </alternativeName>
</protein>
<organism evidence="8 9">
    <name type="scientific">Tersicoccus phoenicis</name>
    <dbReference type="NCBI Taxonomy" id="554083"/>
    <lineage>
        <taxon>Bacteria</taxon>
        <taxon>Bacillati</taxon>
        <taxon>Actinomycetota</taxon>
        <taxon>Actinomycetes</taxon>
        <taxon>Micrococcales</taxon>
        <taxon>Micrococcaceae</taxon>
        <taxon>Tersicoccus</taxon>
    </lineage>
</organism>
<keyword evidence="4 6" id="KW-0378">Hydrolase</keyword>
<name>A0A1R1LBR9_9MICC</name>
<dbReference type="Gene3D" id="3.40.50.1010">
    <property type="entry name" value="5'-nuclease"/>
    <property type="match status" value="1"/>
</dbReference>